<evidence type="ECO:0000259" key="1">
    <source>
        <dbReference type="Pfam" id="PF01370"/>
    </source>
</evidence>
<organism evidence="2 3">
    <name type="scientific">Pleurostoma richardsiae</name>
    <dbReference type="NCBI Taxonomy" id="41990"/>
    <lineage>
        <taxon>Eukaryota</taxon>
        <taxon>Fungi</taxon>
        <taxon>Dikarya</taxon>
        <taxon>Ascomycota</taxon>
        <taxon>Pezizomycotina</taxon>
        <taxon>Sordariomycetes</taxon>
        <taxon>Sordariomycetidae</taxon>
        <taxon>Calosphaeriales</taxon>
        <taxon>Pleurostomataceae</taxon>
        <taxon>Pleurostoma</taxon>
    </lineage>
</organism>
<evidence type="ECO:0000313" key="3">
    <source>
        <dbReference type="Proteomes" id="UP001174694"/>
    </source>
</evidence>
<dbReference type="EMBL" id="JANBVO010000019">
    <property type="protein sequence ID" value="KAJ9143347.1"/>
    <property type="molecule type" value="Genomic_DNA"/>
</dbReference>
<dbReference type="Proteomes" id="UP001174694">
    <property type="component" value="Unassembled WGS sequence"/>
</dbReference>
<protein>
    <submittedName>
        <fullName evidence="2">NAD dependent epimerase/dehydratase family protein</fullName>
    </submittedName>
</protein>
<gene>
    <name evidence="2" type="ORF">NKR23_g6519</name>
</gene>
<feature type="domain" description="NAD-dependent epimerase/dehydratase" evidence="1">
    <location>
        <begin position="3"/>
        <end position="216"/>
    </location>
</feature>
<dbReference type="InterPro" id="IPR001509">
    <property type="entry name" value="Epimerase_deHydtase"/>
</dbReference>
<sequence length="299" mass="30965">MRVFVTGATGFIGQAVVKELLSHGHQVLGLSRSDAGAKSLTDLGADVQRGSLEDLDSLKQGAAAADGVIHLAFIHDFSDYAGSCRRDREAIEAMGTVLQGTGKPLVMTSGTLMLARGRLGKEDDPADLSTPSTAARGASEVTALALADKGVRVSVMRLPPTNHGDGDHGFVAMVVAAAREKGVSAYVGDGANRWPATHRLDTARAFRLALEKGAAGSVFHAVAEEGVPLKDVAEAVGKGLGLPVASIPAAEAQGHFGFLAFAVGEDNPTSSAKTREVLGWAPQELGLIADIEKGTYFKQ</sequence>
<dbReference type="Gene3D" id="3.40.50.720">
    <property type="entry name" value="NAD(P)-binding Rossmann-like Domain"/>
    <property type="match status" value="1"/>
</dbReference>
<evidence type="ECO:0000313" key="2">
    <source>
        <dbReference type="EMBL" id="KAJ9143347.1"/>
    </source>
</evidence>
<comment type="caution">
    <text evidence="2">The sequence shown here is derived from an EMBL/GenBank/DDBJ whole genome shotgun (WGS) entry which is preliminary data.</text>
</comment>
<name>A0AA38RAG4_9PEZI</name>
<dbReference type="GO" id="GO:0004029">
    <property type="term" value="F:aldehyde dehydrogenase (NAD+) activity"/>
    <property type="evidence" value="ECO:0007669"/>
    <property type="project" value="TreeGrafter"/>
</dbReference>
<dbReference type="AlphaFoldDB" id="A0AA38RAG4"/>
<reference evidence="2" key="1">
    <citation type="submission" date="2022-07" db="EMBL/GenBank/DDBJ databases">
        <title>Fungi with potential for degradation of polypropylene.</title>
        <authorList>
            <person name="Gostincar C."/>
        </authorList>
    </citation>
    <scope>NUCLEOTIDE SEQUENCE</scope>
    <source>
        <strain evidence="2">EXF-13308</strain>
    </source>
</reference>
<proteinExistence type="predicted"/>
<accession>A0AA38RAG4</accession>
<dbReference type="SUPFAM" id="SSF51735">
    <property type="entry name" value="NAD(P)-binding Rossmann-fold domains"/>
    <property type="match status" value="1"/>
</dbReference>
<dbReference type="CDD" id="cd05262">
    <property type="entry name" value="SDR_a7"/>
    <property type="match status" value="1"/>
</dbReference>
<keyword evidence="3" id="KW-1185">Reference proteome</keyword>
<dbReference type="InterPro" id="IPR051783">
    <property type="entry name" value="NAD(P)-dependent_oxidoreduct"/>
</dbReference>
<dbReference type="GO" id="GO:0005737">
    <property type="term" value="C:cytoplasm"/>
    <property type="evidence" value="ECO:0007669"/>
    <property type="project" value="TreeGrafter"/>
</dbReference>
<dbReference type="Pfam" id="PF01370">
    <property type="entry name" value="Epimerase"/>
    <property type="match status" value="1"/>
</dbReference>
<dbReference type="PANTHER" id="PTHR48079:SF9">
    <property type="entry name" value="PUTATIVE-RELATED"/>
    <property type="match status" value="1"/>
</dbReference>
<dbReference type="InterPro" id="IPR036291">
    <property type="entry name" value="NAD(P)-bd_dom_sf"/>
</dbReference>
<dbReference type="PANTHER" id="PTHR48079">
    <property type="entry name" value="PROTEIN YEEZ"/>
    <property type="match status" value="1"/>
</dbReference>